<proteinExistence type="inferred from homology"/>
<comment type="similarity">
    <text evidence="1 2">Belongs to the DTD family.</text>
</comment>
<dbReference type="GO" id="GO:0106026">
    <property type="term" value="F:Gly-tRNA(Ala) deacylase activity"/>
    <property type="evidence" value="ECO:0007669"/>
    <property type="project" value="UniProtKB-UniRule"/>
</dbReference>
<organism evidence="3 4">
    <name type="scientific">Paenibacillus antri</name>
    <dbReference type="NCBI Taxonomy" id="2582848"/>
    <lineage>
        <taxon>Bacteria</taxon>
        <taxon>Bacillati</taxon>
        <taxon>Bacillota</taxon>
        <taxon>Bacilli</taxon>
        <taxon>Bacillales</taxon>
        <taxon>Paenibacillaceae</taxon>
        <taxon>Paenibacillus</taxon>
    </lineage>
</organism>
<evidence type="ECO:0000313" key="4">
    <source>
        <dbReference type="Proteomes" id="UP000309676"/>
    </source>
</evidence>
<keyword evidence="2" id="KW-0963">Cytoplasm</keyword>
<comment type="caution">
    <text evidence="3">The sequence shown here is derived from an EMBL/GenBank/DDBJ whole genome shotgun (WGS) entry which is preliminary data.</text>
</comment>
<comment type="subunit">
    <text evidence="2">Homodimer.</text>
</comment>
<dbReference type="Gene3D" id="3.50.80.10">
    <property type="entry name" value="D-tyrosyl-tRNA(Tyr) deacylase"/>
    <property type="match status" value="1"/>
</dbReference>
<keyword evidence="4" id="KW-1185">Reference proteome</keyword>
<accession>A0A5R9GKN6</accession>
<comment type="subcellular location">
    <subcellularLocation>
        <location evidence="2">Cytoplasm</location>
    </subcellularLocation>
</comment>
<dbReference type="NCBIfam" id="TIGR00256">
    <property type="entry name" value="D-aminoacyl-tRNA deacylase"/>
    <property type="match status" value="1"/>
</dbReference>
<dbReference type="GO" id="GO:0043908">
    <property type="term" value="F:Ser(Gly)-tRNA(Ala) hydrolase activity"/>
    <property type="evidence" value="ECO:0007669"/>
    <property type="project" value="UniProtKB-UniRule"/>
</dbReference>
<name>A0A5R9GKN6_9BACL</name>
<dbReference type="InterPro" id="IPR003732">
    <property type="entry name" value="Daa-tRNA_deacyls_DTD"/>
</dbReference>
<dbReference type="Pfam" id="PF02580">
    <property type="entry name" value="Tyr_Deacylase"/>
    <property type="match status" value="1"/>
</dbReference>
<comment type="domain">
    <text evidence="2">A Gly-cisPro motif from one monomer fits into the active site of the other monomer to allow specific chiral rejection of L-amino acids.</text>
</comment>
<comment type="function">
    <text evidence="2">An aminoacyl-tRNA editing enzyme that deacylates mischarged D-aminoacyl-tRNAs. Also deacylates mischarged glycyl-tRNA(Ala), protecting cells against glycine mischarging by AlaRS. Acts via tRNA-based rather than protein-based catalysis; rejects L-amino acids rather than detecting D-amino acids in the active site. By recycling D-aminoacyl-tRNA to D-amino acids and free tRNA molecules, this enzyme counteracts the toxicity associated with the formation of D-aminoacyl-tRNA entities in vivo and helps enforce protein L-homochirality.</text>
</comment>
<dbReference type="SUPFAM" id="SSF69500">
    <property type="entry name" value="DTD-like"/>
    <property type="match status" value="1"/>
</dbReference>
<protein>
    <recommendedName>
        <fullName evidence="2">D-aminoacyl-tRNA deacylase</fullName>
        <shortName evidence="2">DTD</shortName>
        <ecNumber evidence="2">3.1.1.96</ecNumber>
    </recommendedName>
    <alternativeName>
        <fullName evidence="2">Gly-tRNA(Ala) deacylase</fullName>
        <ecNumber evidence="2">3.1.1.-</ecNumber>
    </alternativeName>
</protein>
<comment type="catalytic activity">
    <reaction evidence="2">
        <text>a D-aminoacyl-tRNA + H2O = a tRNA + a D-alpha-amino acid + H(+)</text>
        <dbReference type="Rhea" id="RHEA:13953"/>
        <dbReference type="Rhea" id="RHEA-COMP:10123"/>
        <dbReference type="Rhea" id="RHEA-COMP:10124"/>
        <dbReference type="ChEBI" id="CHEBI:15377"/>
        <dbReference type="ChEBI" id="CHEBI:15378"/>
        <dbReference type="ChEBI" id="CHEBI:59871"/>
        <dbReference type="ChEBI" id="CHEBI:78442"/>
        <dbReference type="ChEBI" id="CHEBI:79333"/>
        <dbReference type="EC" id="3.1.1.96"/>
    </reaction>
</comment>
<dbReference type="EC" id="3.1.1.-" evidence="2"/>
<evidence type="ECO:0000313" key="3">
    <source>
        <dbReference type="EMBL" id="TLS53573.1"/>
    </source>
</evidence>
<dbReference type="RefSeq" id="WP_138192891.1">
    <property type="nucleotide sequence ID" value="NZ_VCIW01000002.1"/>
</dbReference>
<keyword evidence="2" id="KW-0694">RNA-binding</keyword>
<dbReference type="GO" id="GO:0000049">
    <property type="term" value="F:tRNA binding"/>
    <property type="evidence" value="ECO:0007669"/>
    <property type="project" value="UniProtKB-UniRule"/>
</dbReference>
<dbReference type="CDD" id="cd00563">
    <property type="entry name" value="Dtyr_deacylase"/>
    <property type="match status" value="1"/>
</dbReference>
<dbReference type="PANTHER" id="PTHR10472:SF5">
    <property type="entry name" value="D-AMINOACYL-TRNA DEACYLASE 1"/>
    <property type="match status" value="1"/>
</dbReference>
<reference evidence="3 4" key="1">
    <citation type="submission" date="2019-05" db="EMBL/GenBank/DDBJ databases">
        <authorList>
            <person name="Narsing Rao M.P."/>
            <person name="Li W.J."/>
        </authorList>
    </citation>
    <scope>NUCLEOTIDE SEQUENCE [LARGE SCALE GENOMIC DNA]</scope>
    <source>
        <strain evidence="3 4">SYSU_K30003</strain>
    </source>
</reference>
<dbReference type="GO" id="GO:0019478">
    <property type="term" value="P:D-amino acid catabolic process"/>
    <property type="evidence" value="ECO:0007669"/>
    <property type="project" value="UniProtKB-UniRule"/>
</dbReference>
<dbReference type="PANTHER" id="PTHR10472">
    <property type="entry name" value="D-TYROSYL-TRNA TYR DEACYLASE"/>
    <property type="match status" value="1"/>
</dbReference>
<gene>
    <name evidence="2" type="primary">dtd</name>
    <name evidence="3" type="ORF">FE782_04695</name>
</gene>
<dbReference type="EC" id="3.1.1.96" evidence="2"/>
<feature type="short sequence motif" description="Gly-cisPro motif, important for rejection of L-amino acids" evidence="2">
    <location>
        <begin position="137"/>
        <end position="138"/>
    </location>
</feature>
<dbReference type="Proteomes" id="UP000309676">
    <property type="component" value="Unassembled WGS sequence"/>
</dbReference>
<keyword evidence="2 3" id="KW-0378">Hydrolase</keyword>
<evidence type="ECO:0000256" key="1">
    <source>
        <dbReference type="ARBA" id="ARBA00009673"/>
    </source>
</evidence>
<dbReference type="FunFam" id="3.50.80.10:FF:000001">
    <property type="entry name" value="D-aminoacyl-tRNA deacylase"/>
    <property type="match status" value="1"/>
</dbReference>
<dbReference type="OrthoDB" id="9801395at2"/>
<sequence length="147" mass="15830">MRALLQRSKAASVRVGGETVGAIDGGLVVLLGVTHEDTEADAVYLAEKTAGLRIFEDEEGKMNLSIGEVGGAVLSVSQFTLYGDARKGRRPNFMAAARPDAALALYERYNALLRERGLAVETGRFGEMMEVSLVNWGPVTLWLDSKA</sequence>
<keyword evidence="2" id="KW-0820">tRNA-binding</keyword>
<dbReference type="GO" id="GO:0005737">
    <property type="term" value="C:cytoplasm"/>
    <property type="evidence" value="ECO:0007669"/>
    <property type="project" value="UniProtKB-SubCell"/>
</dbReference>
<evidence type="ECO:0000256" key="2">
    <source>
        <dbReference type="HAMAP-Rule" id="MF_00518"/>
    </source>
</evidence>
<comment type="catalytic activity">
    <reaction evidence="2">
        <text>glycyl-tRNA(Ala) + H2O = tRNA(Ala) + glycine + H(+)</text>
        <dbReference type="Rhea" id="RHEA:53744"/>
        <dbReference type="Rhea" id="RHEA-COMP:9657"/>
        <dbReference type="Rhea" id="RHEA-COMP:13640"/>
        <dbReference type="ChEBI" id="CHEBI:15377"/>
        <dbReference type="ChEBI" id="CHEBI:15378"/>
        <dbReference type="ChEBI" id="CHEBI:57305"/>
        <dbReference type="ChEBI" id="CHEBI:78442"/>
        <dbReference type="ChEBI" id="CHEBI:78522"/>
    </reaction>
</comment>
<dbReference type="AlphaFoldDB" id="A0A5R9GKN6"/>
<dbReference type="HAMAP" id="MF_00518">
    <property type="entry name" value="Deacylase_Dtd"/>
    <property type="match status" value="1"/>
</dbReference>
<dbReference type="GO" id="GO:0051500">
    <property type="term" value="F:D-tyrosyl-tRNA(Tyr) deacylase activity"/>
    <property type="evidence" value="ECO:0007669"/>
    <property type="project" value="TreeGrafter"/>
</dbReference>
<dbReference type="InterPro" id="IPR023509">
    <property type="entry name" value="DTD-like_sf"/>
</dbReference>
<dbReference type="EMBL" id="VCIW01000002">
    <property type="protein sequence ID" value="TLS53573.1"/>
    <property type="molecule type" value="Genomic_DNA"/>
</dbReference>